<dbReference type="SUPFAM" id="SSF69255">
    <property type="entry name" value="gp5 N-terminal domain-like"/>
    <property type="match status" value="1"/>
</dbReference>
<dbReference type="EMBL" id="AP023086">
    <property type="protein sequence ID" value="BCD96767.1"/>
    <property type="molecule type" value="Genomic_DNA"/>
</dbReference>
<dbReference type="InterPro" id="IPR054030">
    <property type="entry name" value="Gp5_Vgr_C"/>
</dbReference>
<dbReference type="SUPFAM" id="SSF69349">
    <property type="entry name" value="Phage fibre proteins"/>
    <property type="match status" value="1"/>
</dbReference>
<dbReference type="InterPro" id="IPR006531">
    <property type="entry name" value="Gp5/Vgr_OB"/>
</dbReference>
<evidence type="ECO:0000313" key="5">
    <source>
        <dbReference type="Proteomes" id="UP001320119"/>
    </source>
</evidence>
<evidence type="ECO:0000256" key="1">
    <source>
        <dbReference type="ARBA" id="ARBA00005558"/>
    </source>
</evidence>
<dbReference type="InterPro" id="IPR037026">
    <property type="entry name" value="Vgr_OB-fold_dom_sf"/>
</dbReference>
<dbReference type="Gene3D" id="4.10.220.110">
    <property type="match status" value="1"/>
</dbReference>
<proteinExistence type="inferred from homology"/>
<dbReference type="Pfam" id="PF22178">
    <property type="entry name" value="Gp5_trimer_C"/>
    <property type="match status" value="1"/>
</dbReference>
<evidence type="ECO:0000259" key="3">
    <source>
        <dbReference type="Pfam" id="PF22178"/>
    </source>
</evidence>
<comment type="similarity">
    <text evidence="1">Belongs to the VgrG protein family.</text>
</comment>
<dbReference type="NCBIfam" id="TIGR03361">
    <property type="entry name" value="VI_Rhs_Vgr"/>
    <property type="match status" value="1"/>
</dbReference>
<gene>
    <name evidence="4" type="ORF">MARGE09_P0967</name>
</gene>
<dbReference type="Gene3D" id="2.40.50.230">
    <property type="entry name" value="Gp5 N-terminal domain"/>
    <property type="match status" value="1"/>
</dbReference>
<feature type="domain" description="Gp5/Type VI secretion system Vgr protein OB-fold" evidence="2">
    <location>
        <begin position="398"/>
        <end position="456"/>
    </location>
</feature>
<dbReference type="SUPFAM" id="SSF69279">
    <property type="entry name" value="Phage tail proteins"/>
    <property type="match status" value="2"/>
</dbReference>
<dbReference type="Pfam" id="PF05954">
    <property type="entry name" value="Phage_GPD"/>
    <property type="match status" value="1"/>
</dbReference>
<name>A0AAN2BJA9_9GAMM</name>
<dbReference type="InterPro" id="IPR017847">
    <property type="entry name" value="T6SS_RhsGE_Vgr_subset"/>
</dbReference>
<reference evidence="4 5" key="1">
    <citation type="journal article" date="2022" name="IScience">
        <title>An ultrasensitive nanofiber-based assay for enzymatic hydrolysis and deep-sea microbial degradation of cellulose.</title>
        <authorList>
            <person name="Tsudome M."/>
            <person name="Tachioka M."/>
            <person name="Miyazaki M."/>
            <person name="Uchimura K."/>
            <person name="Tsuda M."/>
            <person name="Takaki Y."/>
            <person name="Deguchi S."/>
        </authorList>
    </citation>
    <scope>NUCLEOTIDE SEQUENCE [LARGE SCALE GENOMIC DNA]</scope>
    <source>
        <strain evidence="4 5">GE09</strain>
    </source>
</reference>
<dbReference type="InterPro" id="IPR006533">
    <property type="entry name" value="T6SS_Vgr_RhsGE"/>
</dbReference>
<evidence type="ECO:0000313" key="4">
    <source>
        <dbReference type="EMBL" id="BCD96767.1"/>
    </source>
</evidence>
<keyword evidence="5" id="KW-1185">Reference proteome</keyword>
<dbReference type="Proteomes" id="UP001320119">
    <property type="component" value="Chromosome"/>
</dbReference>
<protein>
    <submittedName>
        <fullName evidence="4">Type VI secretion system secreted protein VgrG</fullName>
    </submittedName>
</protein>
<dbReference type="AlphaFoldDB" id="A0AAN2BJA9"/>
<feature type="domain" description="Gp5/Type VI secretion system Vgr C-terminal trimerisation" evidence="3">
    <location>
        <begin position="470"/>
        <end position="577"/>
    </location>
</feature>
<dbReference type="Gene3D" id="2.30.110.50">
    <property type="match status" value="1"/>
</dbReference>
<evidence type="ECO:0000259" key="2">
    <source>
        <dbReference type="Pfam" id="PF04717"/>
    </source>
</evidence>
<dbReference type="Gene3D" id="3.55.50.10">
    <property type="entry name" value="Baseplate protein-like domains"/>
    <property type="match status" value="1"/>
</dbReference>
<dbReference type="Pfam" id="PF04717">
    <property type="entry name" value="Phage_base_V"/>
    <property type="match status" value="1"/>
</dbReference>
<accession>A0AAN2BJA9</accession>
<sequence>MSQLSQNSRLVRIKTPLATDTFIVSALDGEERISGNFQYDLGLLSNNHTVAHTDLLGKAVTLSIYTEGEEKCRYIHGYVNGLRMLDVNDDGLRGYHMSVVPGLWFASLNSNNRIFQDKSAKDIIDEVLGHYSSVLKFDFSLNGKPLTREYCVQFDETDYEFVHRLLAEEGISYYFKHQDGEHKLIFVDDAQGFFDCDVDALDYDGGGSQPTQNSVHRWERSYSFHTNAVETTDYNEFATTNQYKSKVNTTSDLNGASPYTMRHFGIYRFQTDGDSKHAFDSGDNTARATSIIEAEEGQFDLANGTSDCGQLAAGGRFTIEHPLESEQGTYTITRMTVTAREGNGRDTFFENDFECVPSTKLVRPLWRRAPKTIDAPQVATVEEVKATESDSSSDVYTQLKVKFPWHSEQSSCWVRVAQAFAGKNWGANFVPRIGQEVIVTYINGDPCRPIITGAVYNGTNEGPNYTATQSGWKTQYDSSQINEFRFDDKPDSEEVYMEAGKDHNWVVHNDQTGLVENDQTLEVLQNRTITVTEGDESITVKKGNRTVAVDEGDYDTTVGKGDHSTTVSKGDQKNTIAKGDKITTVSKGDQKATISKGDDILGINMGDRKVTLGKGDHVVKANVGKYTVNAKGGVKVESLASIEFKCGSSSIKMTPAGITIKGMMLTCKGDAMAEVKAGGMLTLKGGITMIN</sequence>
<dbReference type="KEGG" id="marq:MARGE09_P0967"/>
<dbReference type="NCBIfam" id="TIGR01646">
    <property type="entry name" value="vgr_GE"/>
    <property type="match status" value="1"/>
</dbReference>
<dbReference type="RefSeq" id="WP_236986252.1">
    <property type="nucleotide sequence ID" value="NZ_AP023086.1"/>
</dbReference>
<organism evidence="4 5">
    <name type="scientific">Marinagarivorans cellulosilyticus</name>
    <dbReference type="NCBI Taxonomy" id="2721545"/>
    <lineage>
        <taxon>Bacteria</taxon>
        <taxon>Pseudomonadati</taxon>
        <taxon>Pseudomonadota</taxon>
        <taxon>Gammaproteobacteria</taxon>
        <taxon>Cellvibrionales</taxon>
        <taxon>Cellvibrionaceae</taxon>
        <taxon>Marinagarivorans</taxon>
    </lineage>
</organism>